<evidence type="ECO:0000256" key="2">
    <source>
        <dbReference type="ARBA" id="ARBA00009773"/>
    </source>
</evidence>
<dbReference type="OrthoDB" id="9774361at2"/>
<name>A0A3E2TK42_9FIRM</name>
<feature type="transmembrane region" description="Helical" evidence="6">
    <location>
        <begin position="259"/>
        <end position="279"/>
    </location>
</feature>
<dbReference type="Pfam" id="PF01594">
    <property type="entry name" value="AI-2E_transport"/>
    <property type="match status" value="1"/>
</dbReference>
<feature type="transmembrane region" description="Helical" evidence="6">
    <location>
        <begin position="10"/>
        <end position="28"/>
    </location>
</feature>
<reference evidence="7 8" key="1">
    <citation type="submission" date="2018-08" db="EMBL/GenBank/DDBJ databases">
        <title>A genome reference for cultivated species of the human gut microbiota.</title>
        <authorList>
            <person name="Zou Y."/>
            <person name="Xue W."/>
            <person name="Luo G."/>
        </authorList>
    </citation>
    <scope>NUCLEOTIDE SEQUENCE [LARGE SCALE GENOMIC DNA]</scope>
    <source>
        <strain evidence="7 8">OF01-3</strain>
    </source>
</reference>
<feature type="transmembrane region" description="Helical" evidence="6">
    <location>
        <begin position="34"/>
        <end position="53"/>
    </location>
</feature>
<sequence>MDEKKLYERIILRSLIILISVLLVIYLAPKIVSGLLPIILALVLVALLNPFIRKIGEIIPIKNSIISYIVGTILLILILLLLIWFFQIIISQLVGLVGNIIKNWPLIVKSVDSWVDSVNSKIKVLPPFVSKAIQSGLDSAYSSLASLQKNAVNITLGFTTAFINTSNDLIFFIITFIVAFYIILGDMQEASNKYNSAIPEYSKANISLIRTVFKNSTWNYIKSQLKLALWCFILMAIVLKLLGQQYYIPIAILLGFVDLLPMIGPIIIMLPWTAVELFIFNNMQKGIGLFILLIFWTSFRQVITPKVIGDYADIHPILSVISLYAGLKLFGVKGAILAPILVIFIVGIYRSGILDNWLYDYKLFFNYIHKTLNINKRENNTAEDK</sequence>
<evidence type="ECO:0000256" key="1">
    <source>
        <dbReference type="ARBA" id="ARBA00004141"/>
    </source>
</evidence>
<feature type="transmembrane region" description="Helical" evidence="6">
    <location>
        <begin position="169"/>
        <end position="187"/>
    </location>
</feature>
<comment type="similarity">
    <text evidence="2">Belongs to the autoinducer-2 exporter (AI-2E) (TC 2.A.86) family.</text>
</comment>
<dbReference type="EMBL" id="QVEU01000002">
    <property type="protein sequence ID" value="RGB77309.1"/>
    <property type="molecule type" value="Genomic_DNA"/>
</dbReference>
<dbReference type="PANTHER" id="PTHR21716">
    <property type="entry name" value="TRANSMEMBRANE PROTEIN"/>
    <property type="match status" value="1"/>
</dbReference>
<dbReference type="GO" id="GO:0055085">
    <property type="term" value="P:transmembrane transport"/>
    <property type="evidence" value="ECO:0007669"/>
    <property type="project" value="TreeGrafter"/>
</dbReference>
<evidence type="ECO:0000256" key="6">
    <source>
        <dbReference type="SAM" id="Phobius"/>
    </source>
</evidence>
<keyword evidence="4 6" id="KW-1133">Transmembrane helix</keyword>
<feature type="transmembrane region" description="Helical" evidence="6">
    <location>
        <begin position="227"/>
        <end position="247"/>
    </location>
</feature>
<gene>
    <name evidence="7" type="ORF">DXA39_03590</name>
</gene>
<dbReference type="AlphaFoldDB" id="A0A3E2TK42"/>
<feature type="transmembrane region" description="Helical" evidence="6">
    <location>
        <begin position="65"/>
        <end position="90"/>
    </location>
</feature>
<proteinExistence type="inferred from homology"/>
<protein>
    <submittedName>
        <fullName evidence="7">AI-2E family transporter</fullName>
    </submittedName>
</protein>
<comment type="subcellular location">
    <subcellularLocation>
        <location evidence="1">Membrane</location>
        <topology evidence="1">Multi-pass membrane protein</topology>
    </subcellularLocation>
</comment>
<evidence type="ECO:0000256" key="3">
    <source>
        <dbReference type="ARBA" id="ARBA00022692"/>
    </source>
</evidence>
<dbReference type="InterPro" id="IPR002549">
    <property type="entry name" value="AI-2E-like"/>
</dbReference>
<keyword evidence="8" id="KW-1185">Reference proteome</keyword>
<comment type="caution">
    <text evidence="7">The sequence shown here is derived from an EMBL/GenBank/DDBJ whole genome shotgun (WGS) entry which is preliminary data.</text>
</comment>
<dbReference type="PANTHER" id="PTHR21716:SF68">
    <property type="entry name" value="TRANSPORT PROTEIN YTVI-RELATED"/>
    <property type="match status" value="1"/>
</dbReference>
<feature type="transmembrane region" description="Helical" evidence="6">
    <location>
        <begin position="286"/>
        <end position="303"/>
    </location>
</feature>
<keyword evidence="5 6" id="KW-0472">Membrane</keyword>
<dbReference type="Proteomes" id="UP000261011">
    <property type="component" value="Unassembled WGS sequence"/>
</dbReference>
<dbReference type="RefSeq" id="WP_117521068.1">
    <property type="nucleotide sequence ID" value="NZ_AP031484.1"/>
</dbReference>
<accession>A0A3E2TK42</accession>
<dbReference type="GO" id="GO:0016020">
    <property type="term" value="C:membrane"/>
    <property type="evidence" value="ECO:0007669"/>
    <property type="project" value="UniProtKB-SubCell"/>
</dbReference>
<evidence type="ECO:0000313" key="7">
    <source>
        <dbReference type="EMBL" id="RGB77309.1"/>
    </source>
</evidence>
<keyword evidence="3 6" id="KW-0812">Transmembrane</keyword>
<evidence type="ECO:0000256" key="4">
    <source>
        <dbReference type="ARBA" id="ARBA00022989"/>
    </source>
</evidence>
<organism evidence="7 8">
    <name type="scientific">Anaerococcus nagyae</name>
    <dbReference type="NCBI Taxonomy" id="1755241"/>
    <lineage>
        <taxon>Bacteria</taxon>
        <taxon>Bacillati</taxon>
        <taxon>Bacillota</taxon>
        <taxon>Tissierellia</taxon>
        <taxon>Tissierellales</taxon>
        <taxon>Peptoniphilaceae</taxon>
        <taxon>Anaerococcus</taxon>
    </lineage>
</organism>
<evidence type="ECO:0000313" key="8">
    <source>
        <dbReference type="Proteomes" id="UP000261011"/>
    </source>
</evidence>
<evidence type="ECO:0000256" key="5">
    <source>
        <dbReference type="ARBA" id="ARBA00023136"/>
    </source>
</evidence>
<feature type="transmembrane region" description="Helical" evidence="6">
    <location>
        <begin position="323"/>
        <end position="349"/>
    </location>
</feature>